<dbReference type="RefSeq" id="WP_253743369.1">
    <property type="nucleotide sequence ID" value="NZ_BAABKA010000057.1"/>
</dbReference>
<dbReference type="SUPFAM" id="SSF53474">
    <property type="entry name" value="alpha/beta-Hydrolases"/>
    <property type="match status" value="1"/>
</dbReference>
<dbReference type="InterPro" id="IPR002410">
    <property type="entry name" value="Peptidase_S33"/>
</dbReference>
<evidence type="ECO:0000256" key="2">
    <source>
        <dbReference type="ARBA" id="ARBA00022801"/>
    </source>
</evidence>
<keyword evidence="2" id="KW-0378">Hydrolase</keyword>
<dbReference type="Proteomes" id="UP001139648">
    <property type="component" value="Unassembled WGS sequence"/>
</dbReference>
<dbReference type="Pfam" id="PF00561">
    <property type="entry name" value="Abhydrolase_1"/>
    <property type="match status" value="1"/>
</dbReference>
<dbReference type="PANTHER" id="PTHR43798">
    <property type="entry name" value="MONOACYLGLYCEROL LIPASE"/>
    <property type="match status" value="1"/>
</dbReference>
<protein>
    <submittedName>
        <fullName evidence="4">Pimeloyl-ACP methyl ester carboxylesterase</fullName>
    </submittedName>
</protein>
<dbReference type="InterPro" id="IPR000073">
    <property type="entry name" value="AB_hydrolase_1"/>
</dbReference>
<dbReference type="AlphaFoldDB" id="A0A9X2GEZ5"/>
<evidence type="ECO:0000256" key="1">
    <source>
        <dbReference type="ARBA" id="ARBA00010088"/>
    </source>
</evidence>
<accession>A0A9X2GEZ5</accession>
<name>A0A9X2GEZ5_9ACTN</name>
<evidence type="ECO:0000259" key="3">
    <source>
        <dbReference type="Pfam" id="PF00561"/>
    </source>
</evidence>
<dbReference type="EMBL" id="JAMZEB010000002">
    <property type="protein sequence ID" value="MCP2356465.1"/>
    <property type="molecule type" value="Genomic_DNA"/>
</dbReference>
<dbReference type="InterPro" id="IPR050266">
    <property type="entry name" value="AB_hydrolase_sf"/>
</dbReference>
<organism evidence="4 5">
    <name type="scientific">Nonomuraea thailandensis</name>
    <dbReference type="NCBI Taxonomy" id="1188745"/>
    <lineage>
        <taxon>Bacteria</taxon>
        <taxon>Bacillati</taxon>
        <taxon>Actinomycetota</taxon>
        <taxon>Actinomycetes</taxon>
        <taxon>Streptosporangiales</taxon>
        <taxon>Streptosporangiaceae</taxon>
        <taxon>Nonomuraea</taxon>
    </lineage>
</organism>
<dbReference type="GO" id="GO:0004177">
    <property type="term" value="F:aminopeptidase activity"/>
    <property type="evidence" value="ECO:0007669"/>
    <property type="project" value="UniProtKB-EC"/>
</dbReference>
<sequence>MPFFSAHDGTRLAYHLFGEGEGDGEGDGDPLICLPGGPMQDSGYLGDLGGLSEHRRLVLMDPRGTGESDEPRDPATYRCDRLVGDVEALREHLGLDRIDLLGHSAGANLAVLYATRHPHRTGRLLLIAPSTRAVGLDPTPQARLEAARLRAGEPWFPEAFAALRQIQGGQATAETWAAVDPFMFGRWDEAAQAFQALCERRRNDEAAAVYGAEGAYDPEATRAALAAFGAPVLLLAGELDLNTPPGAAAEYAALFPRAEFVVQPGAGHSPWIDDAGPFVTAIATFLDRTS</sequence>
<reference evidence="4" key="1">
    <citation type="submission" date="2022-06" db="EMBL/GenBank/DDBJ databases">
        <title>Sequencing the genomes of 1000 actinobacteria strains.</title>
        <authorList>
            <person name="Klenk H.-P."/>
        </authorList>
    </citation>
    <scope>NUCLEOTIDE SEQUENCE</scope>
    <source>
        <strain evidence="4">DSM 46694</strain>
    </source>
</reference>
<proteinExistence type="inferred from homology"/>
<dbReference type="GO" id="GO:0006508">
    <property type="term" value="P:proteolysis"/>
    <property type="evidence" value="ECO:0007669"/>
    <property type="project" value="InterPro"/>
</dbReference>
<dbReference type="Gene3D" id="3.40.50.1820">
    <property type="entry name" value="alpha/beta hydrolase"/>
    <property type="match status" value="1"/>
</dbReference>
<gene>
    <name evidence="4" type="ORF">HD597_003485</name>
</gene>
<dbReference type="PRINTS" id="PR00793">
    <property type="entry name" value="PROAMNOPTASE"/>
</dbReference>
<dbReference type="PANTHER" id="PTHR43798:SF31">
    <property type="entry name" value="AB HYDROLASE SUPERFAMILY PROTEIN YCLE"/>
    <property type="match status" value="1"/>
</dbReference>
<evidence type="ECO:0000313" key="4">
    <source>
        <dbReference type="EMBL" id="MCP2356465.1"/>
    </source>
</evidence>
<evidence type="ECO:0000313" key="5">
    <source>
        <dbReference type="Proteomes" id="UP001139648"/>
    </source>
</evidence>
<feature type="domain" description="AB hydrolase-1" evidence="3">
    <location>
        <begin position="30"/>
        <end position="274"/>
    </location>
</feature>
<comment type="similarity">
    <text evidence="1">Belongs to the peptidase S33 family.</text>
</comment>
<dbReference type="GO" id="GO:0016020">
    <property type="term" value="C:membrane"/>
    <property type="evidence" value="ECO:0007669"/>
    <property type="project" value="TreeGrafter"/>
</dbReference>
<dbReference type="PRINTS" id="PR00111">
    <property type="entry name" value="ABHYDROLASE"/>
</dbReference>
<comment type="caution">
    <text evidence="4">The sequence shown here is derived from an EMBL/GenBank/DDBJ whole genome shotgun (WGS) entry which is preliminary data.</text>
</comment>
<keyword evidence="5" id="KW-1185">Reference proteome</keyword>
<dbReference type="InterPro" id="IPR029058">
    <property type="entry name" value="AB_hydrolase_fold"/>
</dbReference>